<evidence type="ECO:0008006" key="4">
    <source>
        <dbReference type="Google" id="ProtNLM"/>
    </source>
</evidence>
<proteinExistence type="predicted"/>
<evidence type="ECO:0000313" key="3">
    <source>
        <dbReference type="Proteomes" id="UP001501627"/>
    </source>
</evidence>
<evidence type="ECO:0000313" key="2">
    <source>
        <dbReference type="EMBL" id="GAA3980675.1"/>
    </source>
</evidence>
<organism evidence="2 3">
    <name type="scientific">Comamonas faecalis</name>
    <dbReference type="NCBI Taxonomy" id="1387849"/>
    <lineage>
        <taxon>Bacteria</taxon>
        <taxon>Pseudomonadati</taxon>
        <taxon>Pseudomonadota</taxon>
        <taxon>Betaproteobacteria</taxon>
        <taxon>Burkholderiales</taxon>
        <taxon>Comamonadaceae</taxon>
        <taxon>Comamonas</taxon>
    </lineage>
</organism>
<sequence>MDITTWRIAVTLASLASFVGIGVWAYLGRNRARFEEAAQLPFLED</sequence>
<keyword evidence="1" id="KW-0472">Membrane</keyword>
<dbReference type="InterPro" id="IPR008621">
    <property type="entry name" value="Cbb3-typ_cyt_oxidase_comp"/>
</dbReference>
<keyword evidence="3" id="KW-1185">Reference proteome</keyword>
<name>A0ABP7QDF7_9BURK</name>
<gene>
    <name evidence="2" type="ORF">GCM10022279_00390</name>
</gene>
<dbReference type="RefSeq" id="WP_103043613.1">
    <property type="nucleotide sequence ID" value="NZ_BAABBP010000001.1"/>
</dbReference>
<accession>A0ABP7QDF7</accession>
<protein>
    <recommendedName>
        <fullName evidence="4">CcoQ/FixQ family Cbb3-type cytochrome c oxidase assembly chaperone</fullName>
    </recommendedName>
</protein>
<reference evidence="3" key="1">
    <citation type="journal article" date="2019" name="Int. J. Syst. Evol. Microbiol.">
        <title>The Global Catalogue of Microorganisms (GCM) 10K type strain sequencing project: providing services to taxonomists for standard genome sequencing and annotation.</title>
        <authorList>
            <consortium name="The Broad Institute Genomics Platform"/>
            <consortium name="The Broad Institute Genome Sequencing Center for Infectious Disease"/>
            <person name="Wu L."/>
            <person name="Ma J."/>
        </authorList>
    </citation>
    <scope>NUCLEOTIDE SEQUENCE [LARGE SCALE GENOMIC DNA]</scope>
    <source>
        <strain evidence="3">JCM 17561</strain>
    </source>
</reference>
<dbReference type="EMBL" id="BAABBP010000001">
    <property type="protein sequence ID" value="GAA3980675.1"/>
    <property type="molecule type" value="Genomic_DNA"/>
</dbReference>
<keyword evidence="1" id="KW-0812">Transmembrane</keyword>
<dbReference type="Pfam" id="PF05545">
    <property type="entry name" value="FixQ"/>
    <property type="match status" value="1"/>
</dbReference>
<keyword evidence="1" id="KW-1133">Transmembrane helix</keyword>
<comment type="caution">
    <text evidence="2">The sequence shown here is derived from an EMBL/GenBank/DDBJ whole genome shotgun (WGS) entry which is preliminary data.</text>
</comment>
<dbReference type="Proteomes" id="UP001501627">
    <property type="component" value="Unassembled WGS sequence"/>
</dbReference>
<feature type="transmembrane region" description="Helical" evidence="1">
    <location>
        <begin position="6"/>
        <end position="27"/>
    </location>
</feature>
<evidence type="ECO:0000256" key="1">
    <source>
        <dbReference type="SAM" id="Phobius"/>
    </source>
</evidence>